<proteinExistence type="predicted"/>
<name>A0A336LT81_CULSO</name>
<dbReference type="OMA" id="MNSPQHA"/>
<dbReference type="EMBL" id="UFQT01000185">
    <property type="protein sequence ID" value="SSX21242.1"/>
    <property type="molecule type" value="Genomic_DNA"/>
</dbReference>
<accession>A0A336LT81</accession>
<protein>
    <submittedName>
        <fullName evidence="2">CSON004368 protein</fullName>
    </submittedName>
</protein>
<dbReference type="AlphaFoldDB" id="A0A336LT81"/>
<evidence type="ECO:0000256" key="1">
    <source>
        <dbReference type="SAM" id="SignalP"/>
    </source>
</evidence>
<reference evidence="2" key="1">
    <citation type="submission" date="2018-07" db="EMBL/GenBank/DDBJ databases">
        <authorList>
            <person name="Quirk P.G."/>
            <person name="Krulwich T.A."/>
        </authorList>
    </citation>
    <scope>NUCLEOTIDE SEQUENCE</scope>
</reference>
<feature type="chain" id="PRO_5016261767" evidence="1">
    <location>
        <begin position="25"/>
        <end position="187"/>
    </location>
</feature>
<sequence length="187" mass="20181">MKLISRILSTSILVSFLLNLFVFGKPAVENSEPESQVSNLNNTKKDLYVIREVVYEVGILIDTNDTEESGSGSTELVDDQVQVTIFGSNNNGTLQFGDIPIPVKVNNSGEIDTGISTIHLGELANLTALSEGLPFNGTIVNITKTEQTYLVLDSNNITDSEGSINETILDRLPEISEKLPPIGQGAD</sequence>
<organism evidence="2">
    <name type="scientific">Culicoides sonorensis</name>
    <name type="common">Biting midge</name>
    <dbReference type="NCBI Taxonomy" id="179676"/>
    <lineage>
        <taxon>Eukaryota</taxon>
        <taxon>Metazoa</taxon>
        <taxon>Ecdysozoa</taxon>
        <taxon>Arthropoda</taxon>
        <taxon>Hexapoda</taxon>
        <taxon>Insecta</taxon>
        <taxon>Pterygota</taxon>
        <taxon>Neoptera</taxon>
        <taxon>Endopterygota</taxon>
        <taxon>Diptera</taxon>
        <taxon>Nematocera</taxon>
        <taxon>Chironomoidea</taxon>
        <taxon>Ceratopogonidae</taxon>
        <taxon>Ceratopogoninae</taxon>
        <taxon>Culicoides</taxon>
        <taxon>Monoculicoides</taxon>
    </lineage>
</organism>
<gene>
    <name evidence="2" type="primary">CSON004368</name>
</gene>
<evidence type="ECO:0000313" key="2">
    <source>
        <dbReference type="EMBL" id="SSX21242.1"/>
    </source>
</evidence>
<dbReference type="VEuPathDB" id="VectorBase:CSON004368"/>
<feature type="signal peptide" evidence="1">
    <location>
        <begin position="1"/>
        <end position="24"/>
    </location>
</feature>
<keyword evidence="1" id="KW-0732">Signal</keyword>